<name>A0A6J7EMB8_9ZZZZ</name>
<sequence>MLDPKIRDFAQGKNFGNEIVSERVIVQITPQRQRSQGSELPS</sequence>
<proteinExistence type="predicted"/>
<protein>
    <submittedName>
        <fullName evidence="1">Unannotated protein</fullName>
    </submittedName>
</protein>
<dbReference type="EMBL" id="CAFBLP010000040">
    <property type="protein sequence ID" value="CAB4882375.1"/>
    <property type="molecule type" value="Genomic_DNA"/>
</dbReference>
<dbReference type="AlphaFoldDB" id="A0A6J7EMB8"/>
<organism evidence="1">
    <name type="scientific">freshwater metagenome</name>
    <dbReference type="NCBI Taxonomy" id="449393"/>
    <lineage>
        <taxon>unclassified sequences</taxon>
        <taxon>metagenomes</taxon>
        <taxon>ecological metagenomes</taxon>
    </lineage>
</organism>
<evidence type="ECO:0000313" key="1">
    <source>
        <dbReference type="EMBL" id="CAB4882375.1"/>
    </source>
</evidence>
<gene>
    <name evidence="1" type="ORF">UFOPK3376_01667</name>
</gene>
<reference evidence="1" key="1">
    <citation type="submission" date="2020-05" db="EMBL/GenBank/DDBJ databases">
        <authorList>
            <person name="Chiriac C."/>
            <person name="Salcher M."/>
            <person name="Ghai R."/>
            <person name="Kavagutti S V."/>
        </authorList>
    </citation>
    <scope>NUCLEOTIDE SEQUENCE</scope>
</reference>
<accession>A0A6J7EMB8</accession>